<dbReference type="AlphaFoldDB" id="A0A6P8WLU6"/>
<evidence type="ECO:0000313" key="4">
    <source>
        <dbReference type="RefSeq" id="XP_034100238.1"/>
    </source>
</evidence>
<name>A0A6P8WLU6_DROAB</name>
<dbReference type="RefSeq" id="XP_034100238.1">
    <property type="nucleotide sequence ID" value="XM_034244347.2"/>
</dbReference>
<feature type="signal peptide" evidence="2">
    <location>
        <begin position="1"/>
        <end position="17"/>
    </location>
</feature>
<reference evidence="4" key="1">
    <citation type="submission" date="2025-08" db="UniProtKB">
        <authorList>
            <consortium name="RefSeq"/>
        </authorList>
    </citation>
    <scope>IDENTIFICATION</scope>
    <source>
        <strain evidence="4">15112-1751.03</strain>
        <tissue evidence="4">Whole Adult</tissue>
    </source>
</reference>
<proteinExistence type="predicted"/>
<organism evidence="3 4">
    <name type="scientific">Drosophila albomicans</name>
    <name type="common">Fruit fly</name>
    <dbReference type="NCBI Taxonomy" id="7291"/>
    <lineage>
        <taxon>Eukaryota</taxon>
        <taxon>Metazoa</taxon>
        <taxon>Ecdysozoa</taxon>
        <taxon>Arthropoda</taxon>
        <taxon>Hexapoda</taxon>
        <taxon>Insecta</taxon>
        <taxon>Pterygota</taxon>
        <taxon>Neoptera</taxon>
        <taxon>Endopterygota</taxon>
        <taxon>Diptera</taxon>
        <taxon>Brachycera</taxon>
        <taxon>Muscomorpha</taxon>
        <taxon>Ephydroidea</taxon>
        <taxon>Drosophilidae</taxon>
        <taxon>Drosophila</taxon>
    </lineage>
</organism>
<dbReference type="OrthoDB" id="8032477at2759"/>
<feature type="chain" id="PRO_5027999151" evidence="2">
    <location>
        <begin position="18"/>
        <end position="157"/>
    </location>
</feature>
<sequence>MLKAIFVLIVLLKLTFGAPADLVPALNVVDAKNRGFILQPNEDGYQLAIRGVGHSLAENVAQDEEGELHVQGLINQKFDNNVKLIVKYIANTEGYRASYRIRLQEKKPKKPKKPKQPTKKPDTEPIDKPDFPDDDDEDKPFVLTIAIKATCLKSCVG</sequence>
<feature type="region of interest" description="Disordered" evidence="1">
    <location>
        <begin position="100"/>
        <end position="137"/>
    </location>
</feature>
<dbReference type="GeneID" id="117565310"/>
<evidence type="ECO:0000256" key="2">
    <source>
        <dbReference type="SAM" id="SignalP"/>
    </source>
</evidence>
<evidence type="ECO:0000256" key="1">
    <source>
        <dbReference type="SAM" id="MobiDB-lite"/>
    </source>
</evidence>
<feature type="compositionally biased region" description="Basic residues" evidence="1">
    <location>
        <begin position="107"/>
        <end position="118"/>
    </location>
</feature>
<accession>A0A6P8WLU6</accession>
<feature type="compositionally biased region" description="Basic and acidic residues" evidence="1">
    <location>
        <begin position="119"/>
        <end position="131"/>
    </location>
</feature>
<dbReference type="Proteomes" id="UP000515160">
    <property type="component" value="Chromosome 2L"/>
</dbReference>
<keyword evidence="2" id="KW-0732">Signal</keyword>
<evidence type="ECO:0000313" key="3">
    <source>
        <dbReference type="Proteomes" id="UP000515160"/>
    </source>
</evidence>
<protein>
    <submittedName>
        <fullName evidence="4">Uncharacterized protein LOC117565310</fullName>
    </submittedName>
</protein>
<keyword evidence="3" id="KW-1185">Reference proteome</keyword>
<gene>
    <name evidence="4" type="primary">LOC117565310</name>
</gene>